<organism evidence="1 2">
    <name type="scientific">Kingella oralis ATCC 51147</name>
    <dbReference type="NCBI Taxonomy" id="629741"/>
    <lineage>
        <taxon>Bacteria</taxon>
        <taxon>Pseudomonadati</taxon>
        <taxon>Pseudomonadota</taxon>
        <taxon>Betaproteobacteria</taxon>
        <taxon>Neisseriales</taxon>
        <taxon>Neisseriaceae</taxon>
        <taxon>Kingella</taxon>
    </lineage>
</organism>
<dbReference type="HOGENOM" id="CLU_3252811_0_0_4"/>
<evidence type="ECO:0000313" key="2">
    <source>
        <dbReference type="Proteomes" id="UP000003009"/>
    </source>
</evidence>
<accession>C4GIH8</accession>
<keyword evidence="2" id="KW-1185">Reference proteome</keyword>
<reference evidence="1" key="1">
    <citation type="submission" date="2009-04" db="EMBL/GenBank/DDBJ databases">
        <authorList>
            <person name="Weinstock G."/>
            <person name="Sodergren E."/>
            <person name="Clifton S."/>
            <person name="Fulton L."/>
            <person name="Fulton B."/>
            <person name="Courtney L."/>
            <person name="Fronick C."/>
            <person name="Harrison M."/>
            <person name="Strong C."/>
            <person name="Farmer C."/>
            <person name="Delahaunty K."/>
            <person name="Markovic C."/>
            <person name="Hall O."/>
            <person name="Minx P."/>
            <person name="Tomlinson C."/>
            <person name="Mitreva M."/>
            <person name="Nelson J."/>
            <person name="Hou S."/>
            <person name="Wollam A."/>
            <person name="Pepin K.H."/>
            <person name="Johnson M."/>
            <person name="Bhonagiri V."/>
            <person name="Nash W.E."/>
            <person name="Warren W."/>
            <person name="Chinwalla A."/>
            <person name="Mardis E.R."/>
            <person name="Wilson R.K."/>
        </authorList>
    </citation>
    <scope>NUCLEOTIDE SEQUENCE [LARGE SCALE GENOMIC DNA]</scope>
    <source>
        <strain evidence="1">ATCC 51147</strain>
    </source>
</reference>
<name>C4GIH8_9NEIS</name>
<comment type="caution">
    <text evidence="1">The sequence shown here is derived from an EMBL/GenBank/DDBJ whole genome shotgun (WGS) entry which is preliminary data.</text>
</comment>
<evidence type="ECO:0000313" key="1">
    <source>
        <dbReference type="EMBL" id="EEP67600.1"/>
    </source>
</evidence>
<proteinExistence type="predicted"/>
<sequence>MLIYVNFFMPNACLLALASVILRLIISFMARRNGCVFCFNPL</sequence>
<gene>
    <name evidence="1" type="ORF">GCWU000324_01849</name>
</gene>
<dbReference type="STRING" id="629741.GCWU000324_01849"/>
<dbReference type="AlphaFoldDB" id="C4GIH8"/>
<protein>
    <submittedName>
        <fullName evidence="1">Uncharacterized protein</fullName>
    </submittedName>
</protein>
<dbReference type="Proteomes" id="UP000003009">
    <property type="component" value="Unassembled WGS sequence"/>
</dbReference>
<dbReference type="EMBL" id="ACJW02000003">
    <property type="protein sequence ID" value="EEP67600.1"/>
    <property type="molecule type" value="Genomic_DNA"/>
</dbReference>